<dbReference type="Pfam" id="PF00005">
    <property type="entry name" value="ABC_tran"/>
    <property type="match status" value="1"/>
</dbReference>
<dbReference type="Gene3D" id="3.40.50.300">
    <property type="entry name" value="P-loop containing nucleotide triphosphate hydrolases"/>
    <property type="match status" value="2"/>
</dbReference>
<gene>
    <name evidence="12" type="ORF">PGLA2088_LOCUS3271</name>
</gene>
<evidence type="ECO:0000259" key="10">
    <source>
        <dbReference type="PROSITE" id="PS50893"/>
    </source>
</evidence>
<keyword evidence="7 9" id="KW-0472">Membrane</keyword>
<keyword evidence="5" id="KW-0067">ATP-binding</keyword>
<keyword evidence="3 9" id="KW-0812">Transmembrane</keyword>
<comment type="subcellular location">
    <subcellularLocation>
        <location evidence="1">Membrane</location>
        <topology evidence="1">Multi-pass membrane protein</topology>
    </subcellularLocation>
</comment>
<dbReference type="InterPro" id="IPR036640">
    <property type="entry name" value="ABC1_TM_sf"/>
</dbReference>
<dbReference type="SUPFAM" id="SSF90123">
    <property type="entry name" value="ABC transporter transmembrane region"/>
    <property type="match status" value="1"/>
</dbReference>
<evidence type="ECO:0008006" key="14">
    <source>
        <dbReference type="Google" id="ProtNLM"/>
    </source>
</evidence>
<keyword evidence="6 9" id="KW-1133">Transmembrane helix</keyword>
<dbReference type="GO" id="GO:0016887">
    <property type="term" value="F:ATP hydrolysis activity"/>
    <property type="evidence" value="ECO:0007669"/>
    <property type="project" value="InterPro"/>
</dbReference>
<keyword evidence="4" id="KW-0547">Nucleotide-binding</keyword>
<feature type="transmembrane region" description="Helical" evidence="9">
    <location>
        <begin position="433"/>
        <end position="456"/>
    </location>
</feature>
<dbReference type="PANTHER" id="PTHR43394:SF1">
    <property type="entry name" value="ATP-BINDING CASSETTE SUB-FAMILY B MEMBER 10, MITOCHONDRIAL"/>
    <property type="match status" value="1"/>
</dbReference>
<dbReference type="PROSITE" id="PS00211">
    <property type="entry name" value="ABC_TRANSPORTER_1"/>
    <property type="match status" value="1"/>
</dbReference>
<dbReference type="FunFam" id="3.40.50.300:FF:000836">
    <property type="entry name" value="ABC transporter B family member 25"/>
    <property type="match status" value="1"/>
</dbReference>
<evidence type="ECO:0000259" key="11">
    <source>
        <dbReference type="PROSITE" id="PS50929"/>
    </source>
</evidence>
<feature type="transmembrane region" description="Helical" evidence="9">
    <location>
        <begin position="534"/>
        <end position="556"/>
    </location>
</feature>
<dbReference type="InterPro" id="IPR027417">
    <property type="entry name" value="P-loop_NTPase"/>
</dbReference>
<feature type="non-terminal residue" evidence="12">
    <location>
        <position position="756"/>
    </location>
</feature>
<feature type="compositionally biased region" description="Low complexity" evidence="8">
    <location>
        <begin position="288"/>
        <end position="315"/>
    </location>
</feature>
<name>A0A813I2N0_POLGL</name>
<evidence type="ECO:0000256" key="3">
    <source>
        <dbReference type="ARBA" id="ARBA00022692"/>
    </source>
</evidence>
<dbReference type="PROSITE" id="PS50893">
    <property type="entry name" value="ABC_TRANSPORTER_2"/>
    <property type="match status" value="1"/>
</dbReference>
<dbReference type="EMBL" id="CAJNNW010002829">
    <property type="protein sequence ID" value="CAE8644690.1"/>
    <property type="molecule type" value="Genomic_DNA"/>
</dbReference>
<feature type="region of interest" description="Disordered" evidence="8">
    <location>
        <begin position="286"/>
        <end position="327"/>
    </location>
</feature>
<feature type="transmembrane region" description="Helical" evidence="9">
    <location>
        <begin position="649"/>
        <end position="671"/>
    </location>
</feature>
<feature type="transmembrane region" description="Helical" evidence="9">
    <location>
        <begin position="616"/>
        <end position="637"/>
    </location>
</feature>
<feature type="transmembrane region" description="Helical" evidence="9">
    <location>
        <begin position="509"/>
        <end position="528"/>
    </location>
</feature>
<dbReference type="CDD" id="cd18578">
    <property type="entry name" value="ABC_6TM_Pgp_ABCB1_D2_like"/>
    <property type="match status" value="1"/>
</dbReference>
<feature type="transmembrane region" description="Helical" evidence="9">
    <location>
        <begin position="385"/>
        <end position="413"/>
    </location>
</feature>
<evidence type="ECO:0000256" key="1">
    <source>
        <dbReference type="ARBA" id="ARBA00004141"/>
    </source>
</evidence>
<evidence type="ECO:0000256" key="8">
    <source>
        <dbReference type="SAM" id="MobiDB-lite"/>
    </source>
</evidence>
<proteinExistence type="predicted"/>
<feature type="domain" description="ABC transmembrane type-1" evidence="11">
    <location>
        <begin position="390"/>
        <end position="676"/>
    </location>
</feature>
<evidence type="ECO:0000256" key="7">
    <source>
        <dbReference type="ARBA" id="ARBA00023136"/>
    </source>
</evidence>
<evidence type="ECO:0000256" key="2">
    <source>
        <dbReference type="ARBA" id="ARBA00022448"/>
    </source>
</evidence>
<dbReference type="InterPro" id="IPR017871">
    <property type="entry name" value="ABC_transporter-like_CS"/>
</dbReference>
<dbReference type="InterPro" id="IPR003593">
    <property type="entry name" value="AAA+_ATPase"/>
</dbReference>
<evidence type="ECO:0000256" key="9">
    <source>
        <dbReference type="SAM" id="Phobius"/>
    </source>
</evidence>
<dbReference type="InterPro" id="IPR039421">
    <property type="entry name" value="Type_1_exporter"/>
</dbReference>
<dbReference type="AlphaFoldDB" id="A0A813I2N0"/>
<evidence type="ECO:0000313" key="13">
    <source>
        <dbReference type="Proteomes" id="UP000626109"/>
    </source>
</evidence>
<dbReference type="InterPro" id="IPR003439">
    <property type="entry name" value="ABC_transporter-like_ATP-bd"/>
</dbReference>
<evidence type="ECO:0000256" key="5">
    <source>
        <dbReference type="ARBA" id="ARBA00022840"/>
    </source>
</evidence>
<evidence type="ECO:0000256" key="4">
    <source>
        <dbReference type="ARBA" id="ARBA00022741"/>
    </source>
</evidence>
<sequence length="756" mass="80330">MRLSQARVASQAIADVLGAEVQIEDQREEDKAVELPAAAKDIASIEFREVSFNYPSRPQVQVLRGVSLRILKGQKVALVGSSGAGKSTIIQLLERFYDPCAGEILVNGVPLPQLPVTAWRRQIGYVGQEPVLFATSVLENLTCGWTDITDEQALEAARHAQAFDFISSMPEKFQTFVGAGGGQMSGGQKQRIAIARALAKQPQILLLDEATSSLDSESQSLVQATIDGLQRSTLGAGLTTISVAHRLSTVRSCDVIFVLKQGLLLEQGSHNELMERQGEYFTLVRSQAGSSEEPASSGELEQPPGPAQAQSLLLASPPPSGSNHHHLPVLLGSGISHSLNRTGTSLSFGSWNKHEAKDLEAEEEEQPPHTAHALRRLLCLAKPEWPVLPLAVLATLVASSAMPALAICFASAIASLYLQPEQVMLEAVDTWCLWLLLVGGVSLFAELGKTGLFGYIQECLTTRLRMMAFASILRREIGFFDDPGNETSGLTAALEQHASRVANMMGQSLANSIGAPVTCLVGVLLGFLGSWQLALALLGLLPIVAGLAVGAALMANRPSLVADGARHAAAAATCEAVTNVRTVRALGAEEHSLRLVAASLDVWASHEAQTALQKGFALGVGLASVQLIYLAGFWISAKLIADTALVPAAAIQTLFCVIFGLFSASVTARFIPDSLTGRRAAQAAFRLIDQISAIDAENPSGHHRSLGSGVIEFERVMFRYPHRVSLLVLKSMSFRVMAGSSVALVGPSGNGKSTVL</sequence>
<dbReference type="InterPro" id="IPR011527">
    <property type="entry name" value="ABC1_TM_dom"/>
</dbReference>
<organism evidence="12 13">
    <name type="scientific">Polarella glacialis</name>
    <name type="common">Dinoflagellate</name>
    <dbReference type="NCBI Taxonomy" id="89957"/>
    <lineage>
        <taxon>Eukaryota</taxon>
        <taxon>Sar</taxon>
        <taxon>Alveolata</taxon>
        <taxon>Dinophyceae</taxon>
        <taxon>Suessiales</taxon>
        <taxon>Suessiaceae</taxon>
        <taxon>Polarella</taxon>
    </lineage>
</organism>
<reference evidence="12" key="1">
    <citation type="submission" date="2021-02" db="EMBL/GenBank/DDBJ databases">
        <authorList>
            <person name="Dougan E. K."/>
            <person name="Rhodes N."/>
            <person name="Thang M."/>
            <person name="Chan C."/>
        </authorList>
    </citation>
    <scope>NUCLEOTIDE SEQUENCE</scope>
</reference>
<feature type="domain" description="ABC transporter" evidence="10">
    <location>
        <begin position="45"/>
        <end position="286"/>
    </location>
</feature>
<dbReference type="GO" id="GO:0005743">
    <property type="term" value="C:mitochondrial inner membrane"/>
    <property type="evidence" value="ECO:0007669"/>
    <property type="project" value="TreeGrafter"/>
</dbReference>
<dbReference type="Gene3D" id="1.20.1560.10">
    <property type="entry name" value="ABC transporter type 1, transmembrane domain"/>
    <property type="match status" value="1"/>
</dbReference>
<evidence type="ECO:0000256" key="6">
    <source>
        <dbReference type="ARBA" id="ARBA00022989"/>
    </source>
</evidence>
<protein>
    <recommendedName>
        <fullName evidence="14">Bile salt export pump</fullName>
    </recommendedName>
</protein>
<dbReference type="Pfam" id="PF00664">
    <property type="entry name" value="ABC_membrane"/>
    <property type="match status" value="1"/>
</dbReference>
<dbReference type="GO" id="GO:0005524">
    <property type="term" value="F:ATP binding"/>
    <property type="evidence" value="ECO:0007669"/>
    <property type="project" value="UniProtKB-KW"/>
</dbReference>
<accession>A0A813I2N0</accession>
<dbReference type="PANTHER" id="PTHR43394">
    <property type="entry name" value="ATP-DEPENDENT PERMEASE MDL1, MITOCHONDRIAL"/>
    <property type="match status" value="1"/>
</dbReference>
<keyword evidence="2" id="KW-0813">Transport</keyword>
<dbReference type="SMART" id="SM00382">
    <property type="entry name" value="AAA"/>
    <property type="match status" value="1"/>
</dbReference>
<dbReference type="Proteomes" id="UP000626109">
    <property type="component" value="Unassembled WGS sequence"/>
</dbReference>
<dbReference type="PROSITE" id="PS50929">
    <property type="entry name" value="ABC_TM1F"/>
    <property type="match status" value="1"/>
</dbReference>
<dbReference type="SUPFAM" id="SSF52540">
    <property type="entry name" value="P-loop containing nucleoside triphosphate hydrolases"/>
    <property type="match status" value="2"/>
</dbReference>
<dbReference type="GO" id="GO:0015421">
    <property type="term" value="F:ABC-type oligopeptide transporter activity"/>
    <property type="evidence" value="ECO:0007669"/>
    <property type="project" value="TreeGrafter"/>
</dbReference>
<comment type="caution">
    <text evidence="12">The sequence shown here is derived from an EMBL/GenBank/DDBJ whole genome shotgun (WGS) entry which is preliminary data.</text>
</comment>
<dbReference type="GO" id="GO:0090374">
    <property type="term" value="P:oligopeptide export from mitochondrion"/>
    <property type="evidence" value="ECO:0007669"/>
    <property type="project" value="TreeGrafter"/>
</dbReference>
<evidence type="ECO:0000313" key="12">
    <source>
        <dbReference type="EMBL" id="CAE8644690.1"/>
    </source>
</evidence>